<keyword evidence="5 6" id="KW-0472">Membrane</keyword>
<keyword evidence="2" id="KW-1003">Cell membrane</keyword>
<dbReference type="InterPro" id="IPR050833">
    <property type="entry name" value="Poly_Biosynth_Transport"/>
</dbReference>
<dbReference type="Proteomes" id="UP000010321">
    <property type="component" value="Unassembled WGS sequence"/>
</dbReference>
<proteinExistence type="predicted"/>
<reference evidence="7 8" key="1">
    <citation type="submission" date="2011-02" db="EMBL/GenBank/DDBJ databases">
        <authorList>
            <person name="Weinstock G."/>
            <person name="Sodergren E."/>
            <person name="Clifton S."/>
            <person name="Fulton L."/>
            <person name="Fulton B."/>
            <person name="Courtney L."/>
            <person name="Fronick C."/>
            <person name="Harrison M."/>
            <person name="Strong C."/>
            <person name="Farmer C."/>
            <person name="Delahaunty K."/>
            <person name="Markovic C."/>
            <person name="Hall O."/>
            <person name="Minx P."/>
            <person name="Tomlinson C."/>
            <person name="Mitreva M."/>
            <person name="Hou S."/>
            <person name="Chen J."/>
            <person name="Wollam A."/>
            <person name="Pepin K.H."/>
            <person name="Johnson M."/>
            <person name="Bhonagiri V."/>
            <person name="Zhang X."/>
            <person name="Suruliraj S."/>
            <person name="Warren W."/>
            <person name="Chinwalla A."/>
            <person name="Mardis E.R."/>
            <person name="Wilson R.K."/>
        </authorList>
    </citation>
    <scope>NUCLEOTIDE SEQUENCE [LARGE SCALE GENOMIC DNA]</scope>
    <source>
        <strain evidence="7 8">YIT 12056</strain>
    </source>
</reference>
<dbReference type="EMBL" id="AFBM01000009">
    <property type="protein sequence ID" value="EGF53194.1"/>
    <property type="molecule type" value="Genomic_DNA"/>
</dbReference>
<evidence type="ECO:0008006" key="9">
    <source>
        <dbReference type="Google" id="ProtNLM"/>
    </source>
</evidence>
<feature type="transmembrane region" description="Helical" evidence="6">
    <location>
        <begin position="407"/>
        <end position="431"/>
    </location>
</feature>
<evidence type="ECO:0000313" key="8">
    <source>
        <dbReference type="Proteomes" id="UP000010321"/>
    </source>
</evidence>
<gene>
    <name evidence="7" type="ORF">HMPREF9445_00978</name>
</gene>
<feature type="transmembrane region" description="Helical" evidence="6">
    <location>
        <begin position="443"/>
        <end position="462"/>
    </location>
</feature>
<sequence length="513" mass="57727">MQANSNKTIAKNTLFLYFRMALVILVGLYSSRVILNALGIEDYGIYNVAGSVVAMFAFLNGALGGASSRFITVELGKSNEKTFIRLIRCFTTTRAIHGIMALIIIVIAETIGLWLLYNKCEIPANRMYAALWVYQISVITAVLSIILVPFQALIIAHEHMAVYAYIGIFDAFLKLLICYLIQISPIDKLVFYAFMILVVQLALYLFNRIYCKLHFKECIAGYSFDKEYFKPILGFTGWNLLGSFSSMAITHAATVLISIFFGPALVTARAISGQVKSQVVNFITNFRTAVNPQILKRYASGEIESSKSLLFLSTNVSFYLMLVITLPLLFETELVLKLWLKIVPPYTVEFLRITLLEVLFIVYDLSFYMIFQANGRLKENALICPAMDIAAFAVVFVIYRMGGSVLAIAWALLILTIVQGMIVKPWLAVCLHGYTWREFTTIFARNGLVLFCSLIFPLLVVYMGDNTLFTSFLMIIVSVVSVLFSAYLFGFNKATRYSFNVMIAAFINKVIHK</sequence>
<dbReference type="PANTHER" id="PTHR30250:SF26">
    <property type="entry name" value="PSMA PROTEIN"/>
    <property type="match status" value="1"/>
</dbReference>
<name>A0ABN0CQL4_9BACE</name>
<evidence type="ECO:0000256" key="1">
    <source>
        <dbReference type="ARBA" id="ARBA00004651"/>
    </source>
</evidence>
<dbReference type="PANTHER" id="PTHR30250">
    <property type="entry name" value="PST FAMILY PREDICTED COLANIC ACID TRANSPORTER"/>
    <property type="match status" value="1"/>
</dbReference>
<protein>
    <recommendedName>
        <fullName evidence="9">Polysaccharide biosynthesis protein</fullName>
    </recommendedName>
</protein>
<feature type="transmembrane region" description="Helical" evidence="6">
    <location>
        <begin position="162"/>
        <end position="183"/>
    </location>
</feature>
<feature type="transmembrane region" description="Helical" evidence="6">
    <location>
        <begin position="129"/>
        <end position="150"/>
    </location>
</feature>
<comment type="subcellular location">
    <subcellularLocation>
        <location evidence="1">Cell membrane</location>
        <topology evidence="1">Multi-pass membrane protein</topology>
    </subcellularLocation>
</comment>
<organism evidence="7 8">
    <name type="scientific">Bacteroides clarus YIT 12056</name>
    <dbReference type="NCBI Taxonomy" id="762984"/>
    <lineage>
        <taxon>Bacteria</taxon>
        <taxon>Pseudomonadati</taxon>
        <taxon>Bacteroidota</taxon>
        <taxon>Bacteroidia</taxon>
        <taxon>Bacteroidales</taxon>
        <taxon>Bacteroidaceae</taxon>
        <taxon>Bacteroides</taxon>
    </lineage>
</organism>
<evidence type="ECO:0000256" key="4">
    <source>
        <dbReference type="ARBA" id="ARBA00022989"/>
    </source>
</evidence>
<feature type="transmembrane region" description="Helical" evidence="6">
    <location>
        <begin position="189"/>
        <end position="206"/>
    </location>
</feature>
<evidence type="ECO:0000256" key="3">
    <source>
        <dbReference type="ARBA" id="ARBA00022692"/>
    </source>
</evidence>
<evidence type="ECO:0000256" key="6">
    <source>
        <dbReference type="SAM" id="Phobius"/>
    </source>
</evidence>
<feature type="transmembrane region" description="Helical" evidence="6">
    <location>
        <begin position="382"/>
        <end position="401"/>
    </location>
</feature>
<evidence type="ECO:0000256" key="2">
    <source>
        <dbReference type="ARBA" id="ARBA00022475"/>
    </source>
</evidence>
<feature type="transmembrane region" description="Helical" evidence="6">
    <location>
        <begin position="43"/>
        <end position="63"/>
    </location>
</feature>
<feature type="transmembrane region" description="Helical" evidence="6">
    <location>
        <begin position="309"/>
        <end position="330"/>
    </location>
</feature>
<keyword evidence="3 6" id="KW-0812">Transmembrane</keyword>
<comment type="caution">
    <text evidence="7">The sequence shown here is derived from an EMBL/GenBank/DDBJ whole genome shotgun (WGS) entry which is preliminary data.</text>
</comment>
<feature type="transmembrane region" description="Helical" evidence="6">
    <location>
        <begin position="95"/>
        <end position="117"/>
    </location>
</feature>
<accession>A0ABN0CQL4</accession>
<feature type="transmembrane region" description="Helical" evidence="6">
    <location>
        <begin position="468"/>
        <end position="489"/>
    </location>
</feature>
<evidence type="ECO:0000256" key="5">
    <source>
        <dbReference type="ARBA" id="ARBA00023136"/>
    </source>
</evidence>
<feature type="transmembrane region" description="Helical" evidence="6">
    <location>
        <begin position="12"/>
        <end position="31"/>
    </location>
</feature>
<keyword evidence="8" id="KW-1185">Reference proteome</keyword>
<feature type="transmembrane region" description="Helical" evidence="6">
    <location>
        <begin position="350"/>
        <end position="370"/>
    </location>
</feature>
<keyword evidence="4 6" id="KW-1133">Transmembrane helix</keyword>
<evidence type="ECO:0000313" key="7">
    <source>
        <dbReference type="EMBL" id="EGF53194.1"/>
    </source>
</evidence>